<protein>
    <submittedName>
        <fullName evidence="2">Uncharacterized protein</fullName>
    </submittedName>
</protein>
<dbReference type="AlphaFoldDB" id="A0A8H4W4U6"/>
<name>A0A8H4W4U6_9HELO</name>
<dbReference type="PANTHER" id="PTHR42069">
    <property type="entry name" value="HYPHAL ANASTAMOSIS-8 PROTEIN"/>
    <property type="match status" value="1"/>
</dbReference>
<feature type="region of interest" description="Disordered" evidence="1">
    <location>
        <begin position="1"/>
        <end position="20"/>
    </location>
</feature>
<dbReference type="PANTHER" id="PTHR42069:SF1">
    <property type="entry name" value="MARVEL DOMAIN-CONTAINING PROTEIN"/>
    <property type="match status" value="1"/>
</dbReference>
<dbReference type="Proteomes" id="UP000566819">
    <property type="component" value="Unassembled WGS sequence"/>
</dbReference>
<accession>A0A8H4W4U6</accession>
<comment type="caution">
    <text evidence="2">The sequence shown here is derived from an EMBL/GenBank/DDBJ whole genome shotgun (WGS) entry which is preliminary data.</text>
</comment>
<evidence type="ECO:0000313" key="2">
    <source>
        <dbReference type="EMBL" id="KAF4630989.1"/>
    </source>
</evidence>
<dbReference type="EMBL" id="JAAMPI010000489">
    <property type="protein sequence ID" value="KAF4630989.1"/>
    <property type="molecule type" value="Genomic_DNA"/>
</dbReference>
<evidence type="ECO:0000256" key="1">
    <source>
        <dbReference type="SAM" id="MobiDB-lite"/>
    </source>
</evidence>
<evidence type="ECO:0000313" key="3">
    <source>
        <dbReference type="Proteomes" id="UP000566819"/>
    </source>
</evidence>
<organism evidence="2 3">
    <name type="scientific">Cudoniella acicularis</name>
    <dbReference type="NCBI Taxonomy" id="354080"/>
    <lineage>
        <taxon>Eukaryota</taxon>
        <taxon>Fungi</taxon>
        <taxon>Dikarya</taxon>
        <taxon>Ascomycota</taxon>
        <taxon>Pezizomycotina</taxon>
        <taxon>Leotiomycetes</taxon>
        <taxon>Helotiales</taxon>
        <taxon>Tricladiaceae</taxon>
        <taxon>Cudoniella</taxon>
    </lineage>
</organism>
<keyword evidence="3" id="KW-1185">Reference proteome</keyword>
<sequence>MKSPRFPLPIYSSNPSATAEDGYTRAPAARLVKANLSSALAVEPFALQALQINIHGATPKVSQTGFGAPALLKELVIKHVAAAPGEQTYDAVPIPGAYASPLTSSGLAQLYYK</sequence>
<proteinExistence type="predicted"/>
<reference evidence="2 3" key="1">
    <citation type="submission" date="2020-03" db="EMBL/GenBank/DDBJ databases">
        <title>Draft Genome Sequence of Cudoniella acicularis.</title>
        <authorList>
            <person name="Buettner E."/>
            <person name="Kellner H."/>
        </authorList>
    </citation>
    <scope>NUCLEOTIDE SEQUENCE [LARGE SCALE GENOMIC DNA]</scope>
    <source>
        <strain evidence="2 3">DSM 108380</strain>
    </source>
</reference>
<gene>
    <name evidence="2" type="ORF">G7Y89_g7141</name>
</gene>
<dbReference type="OrthoDB" id="5420724at2759"/>